<evidence type="ECO:0000313" key="3">
    <source>
        <dbReference type="Proteomes" id="UP000601099"/>
    </source>
</evidence>
<comment type="caution">
    <text evidence="2">The sequence shown here is derived from an EMBL/GenBank/DDBJ whole genome shotgun (WGS) entry which is preliminary data.</text>
</comment>
<accession>A0ABS0L0L8</accession>
<keyword evidence="3" id="KW-1185">Reference proteome</keyword>
<feature type="transmembrane region" description="Helical" evidence="1">
    <location>
        <begin position="346"/>
        <end position="365"/>
    </location>
</feature>
<sequence length="572" mass="63516">MLFRRLKSSPLLWALAALGVLLLPLLVLGPESYITIDDNLDAEVSVPYLLARTNTALDYGAQTVVPQIMNGLPRNALRPGLSLTVACFELLPPLPAYLLNMVLVRLAGLLGMYALLRRWLLPASDQRKLAAAVALVWALLPVYSIYGVSVLGQPTVLLALRELRLSGRTGWPWLVLLLFPLWSSLVLAGVFVLAGAAAYLAGADWLQRRLSWRAWMGVGLLALSSAVVEFPLLYSLLSHQFVPHRVEFDLLQLAPATLATQVRSTVQLAMLGQYHSSLFFRGVMLLTLPLAWWQARRRDRAFPGRLVVGLLGVLLVLAVFGGFYLSFLRVAQEAVPPLRTFNLSRFHFLTPLLWLVVWVLALRTLPAGWQRAVLVAAQLLVVLVMNREWTLNLRQLLGQPVATEPNYQQFVAPRLFSRVAHSIQRQSGLRPAQYRVACLGLPPAVAQLNGFSTLDSYQNNYPLPYKHQFRMVVAGELAKDELLRTYFDAWGNRCYLMAAELGKNFRVGAGQHPPLQNFAFDAAAFRGLGGRYVVSAVALVRPARSGLQLVGDFADPAAYWHLFVYEVAPICP</sequence>
<name>A0ABS0L0L8_9BACT</name>
<feature type="transmembrane region" description="Helical" evidence="1">
    <location>
        <begin position="278"/>
        <end position="295"/>
    </location>
</feature>
<feature type="transmembrane region" description="Helical" evidence="1">
    <location>
        <begin position="171"/>
        <end position="202"/>
    </location>
</feature>
<evidence type="ECO:0000313" key="2">
    <source>
        <dbReference type="EMBL" id="MBG8553608.1"/>
    </source>
</evidence>
<dbReference type="RefSeq" id="WP_196954630.1">
    <property type="nucleotide sequence ID" value="NZ_JADWYK010000004.1"/>
</dbReference>
<organism evidence="2 3">
    <name type="scientific">Hymenobacter guriensis</name>
    <dbReference type="NCBI Taxonomy" id="2793065"/>
    <lineage>
        <taxon>Bacteria</taxon>
        <taxon>Pseudomonadati</taxon>
        <taxon>Bacteroidota</taxon>
        <taxon>Cytophagia</taxon>
        <taxon>Cytophagales</taxon>
        <taxon>Hymenobacteraceae</taxon>
        <taxon>Hymenobacter</taxon>
    </lineage>
</organism>
<dbReference type="InterPro" id="IPR046107">
    <property type="entry name" value="DUF6044"/>
</dbReference>
<dbReference type="Proteomes" id="UP000601099">
    <property type="component" value="Unassembled WGS sequence"/>
</dbReference>
<protein>
    <submittedName>
        <fullName evidence="2">Uncharacterized protein</fullName>
    </submittedName>
</protein>
<dbReference type="Pfam" id="PF19510">
    <property type="entry name" value="DUF6044"/>
    <property type="match status" value="1"/>
</dbReference>
<evidence type="ECO:0000256" key="1">
    <source>
        <dbReference type="SAM" id="Phobius"/>
    </source>
</evidence>
<dbReference type="EMBL" id="JADWYK010000004">
    <property type="protein sequence ID" value="MBG8553608.1"/>
    <property type="molecule type" value="Genomic_DNA"/>
</dbReference>
<feature type="transmembrane region" description="Helical" evidence="1">
    <location>
        <begin position="97"/>
        <end position="116"/>
    </location>
</feature>
<feature type="transmembrane region" description="Helical" evidence="1">
    <location>
        <begin position="307"/>
        <end position="326"/>
    </location>
</feature>
<keyword evidence="1" id="KW-0472">Membrane</keyword>
<keyword evidence="1" id="KW-1133">Transmembrane helix</keyword>
<reference evidence="2 3" key="1">
    <citation type="submission" date="2020-11" db="EMBL/GenBank/DDBJ databases">
        <title>Hymenobacter sp.</title>
        <authorList>
            <person name="Kim M.K."/>
        </authorList>
    </citation>
    <scope>NUCLEOTIDE SEQUENCE [LARGE SCALE GENOMIC DNA]</scope>
    <source>
        <strain evidence="2 3">BT594</strain>
    </source>
</reference>
<gene>
    <name evidence="2" type="ORF">I5L79_08620</name>
</gene>
<feature type="transmembrane region" description="Helical" evidence="1">
    <location>
        <begin position="128"/>
        <end position="151"/>
    </location>
</feature>
<proteinExistence type="predicted"/>
<keyword evidence="1" id="KW-0812">Transmembrane</keyword>
<feature type="transmembrane region" description="Helical" evidence="1">
    <location>
        <begin position="214"/>
        <end position="237"/>
    </location>
</feature>